<dbReference type="RefSeq" id="WP_210757978.1">
    <property type="nucleotide sequence ID" value="NZ_CP060139.1"/>
</dbReference>
<keyword evidence="1" id="KW-0560">Oxidoreductase</keyword>
<dbReference type="KEGG" id="chyd:H4K34_13820"/>
<dbReference type="SUPFAM" id="SSF54909">
    <property type="entry name" value="Dimeric alpha+beta barrel"/>
    <property type="match status" value="1"/>
</dbReference>
<dbReference type="AlphaFoldDB" id="A0A7H0VCJ9"/>
<evidence type="ECO:0000313" key="2">
    <source>
        <dbReference type="Proteomes" id="UP000516305"/>
    </source>
</evidence>
<evidence type="ECO:0000313" key="1">
    <source>
        <dbReference type="EMBL" id="QNR23447.1"/>
    </source>
</evidence>
<dbReference type="GO" id="GO:0004497">
    <property type="term" value="F:monooxygenase activity"/>
    <property type="evidence" value="ECO:0007669"/>
    <property type="project" value="UniProtKB-KW"/>
</dbReference>
<proteinExistence type="predicted"/>
<reference evidence="1 2" key="1">
    <citation type="submission" date="2020-08" db="EMBL/GenBank/DDBJ databases">
        <title>Croceimicrobium hydrocarbonivorans gen. nov., sp. nov., a novel marine bacterium isolated from a bacterial consortium that degrades polyethylene terephthalate.</title>
        <authorList>
            <person name="Liu R."/>
        </authorList>
    </citation>
    <scope>NUCLEOTIDE SEQUENCE [LARGE SCALE GENOMIC DNA]</scope>
    <source>
        <strain evidence="1 2">A20-9</strain>
    </source>
</reference>
<organism evidence="1 2">
    <name type="scientific">Croceimicrobium hydrocarbonivorans</name>
    <dbReference type="NCBI Taxonomy" id="2761580"/>
    <lineage>
        <taxon>Bacteria</taxon>
        <taxon>Pseudomonadati</taxon>
        <taxon>Bacteroidota</taxon>
        <taxon>Flavobacteriia</taxon>
        <taxon>Flavobacteriales</taxon>
        <taxon>Owenweeksiaceae</taxon>
        <taxon>Croceimicrobium</taxon>
    </lineage>
</organism>
<name>A0A7H0VCJ9_9FLAO</name>
<sequence length="116" mass="13325">MGCLEASKCLNFPSKSAIYCLVYRFEVKADSEARFLEAWKELTLLFREHCGGLGSRIHWDSQGHFFAYAQWPDQETRERASDLLPASAQAWRSQMTESCLKIETVLEGEMEIDLLT</sequence>
<dbReference type="InterPro" id="IPR011008">
    <property type="entry name" value="Dimeric_a/b-barrel"/>
</dbReference>
<dbReference type="EMBL" id="CP060139">
    <property type="protein sequence ID" value="QNR23447.1"/>
    <property type="molecule type" value="Genomic_DNA"/>
</dbReference>
<dbReference type="Proteomes" id="UP000516305">
    <property type="component" value="Chromosome"/>
</dbReference>
<keyword evidence="1" id="KW-0503">Monooxygenase</keyword>
<dbReference type="Gene3D" id="3.30.70.100">
    <property type="match status" value="1"/>
</dbReference>
<gene>
    <name evidence="1" type="ORF">H4K34_13820</name>
</gene>
<protein>
    <submittedName>
        <fullName evidence="1">Antibiotic biosynthesis monooxygenase</fullName>
    </submittedName>
</protein>
<accession>A0A7H0VCJ9</accession>
<keyword evidence="2" id="KW-1185">Reference proteome</keyword>